<protein>
    <submittedName>
        <fullName evidence="1">Uncharacterized protein</fullName>
    </submittedName>
</protein>
<evidence type="ECO:0000313" key="1">
    <source>
        <dbReference type="EMBL" id="MBB4968487.1"/>
    </source>
</evidence>
<gene>
    <name evidence="1" type="ORF">F4559_005846</name>
</gene>
<sequence length="215" mass="23523">MPVEHLRGAGYSARVLKAVLMPMLGVPAREWSIRELADPAGFSYSPVRVACGDLYSLGHLRYRLQPGSRDFCRAAKLYRLTDAGTVEWGGRLARTGSLLTPTTPLSDLTAQVMGARLPEVRRARTDLVGYSKGTLILVMRAVLRRPARMWTSDQLSLATTISTCTVLLACHDLVAAGHLDNLPLALRRDGTPTKCRFRLTSNGADAWGEVFELDG</sequence>
<reference evidence="1 2" key="1">
    <citation type="submission" date="2020-08" db="EMBL/GenBank/DDBJ databases">
        <title>Sequencing the genomes of 1000 actinobacteria strains.</title>
        <authorList>
            <person name="Klenk H.-P."/>
        </authorList>
    </citation>
    <scope>NUCLEOTIDE SEQUENCE [LARGE SCALE GENOMIC DNA]</scope>
    <source>
        <strain evidence="1 2">DSM 45084</strain>
    </source>
</reference>
<comment type="caution">
    <text evidence="1">The sequence shown here is derived from an EMBL/GenBank/DDBJ whole genome shotgun (WGS) entry which is preliminary data.</text>
</comment>
<dbReference type="EMBL" id="JACHJS010000001">
    <property type="protein sequence ID" value="MBB4968487.1"/>
    <property type="molecule type" value="Genomic_DNA"/>
</dbReference>
<keyword evidence="2" id="KW-1185">Reference proteome</keyword>
<organism evidence="1 2">
    <name type="scientific">Saccharothrix violaceirubra</name>
    <dbReference type="NCBI Taxonomy" id="413306"/>
    <lineage>
        <taxon>Bacteria</taxon>
        <taxon>Bacillati</taxon>
        <taxon>Actinomycetota</taxon>
        <taxon>Actinomycetes</taxon>
        <taxon>Pseudonocardiales</taxon>
        <taxon>Pseudonocardiaceae</taxon>
        <taxon>Saccharothrix</taxon>
    </lineage>
</organism>
<accession>A0A7W7T9I1</accession>
<dbReference type="Proteomes" id="UP000542674">
    <property type="component" value="Unassembled WGS sequence"/>
</dbReference>
<evidence type="ECO:0000313" key="2">
    <source>
        <dbReference type="Proteomes" id="UP000542674"/>
    </source>
</evidence>
<dbReference type="AlphaFoldDB" id="A0A7W7T9I1"/>
<name>A0A7W7T9I1_9PSEU</name>
<proteinExistence type="predicted"/>
<dbReference type="RefSeq" id="WP_184674054.1">
    <property type="nucleotide sequence ID" value="NZ_BAABAI010000046.1"/>
</dbReference>